<evidence type="ECO:0000256" key="1">
    <source>
        <dbReference type="ARBA" id="ARBA00009226"/>
    </source>
</evidence>
<dbReference type="EMBL" id="JQ003582">
    <property type="protein sequence ID" value="AFH88819.1"/>
    <property type="molecule type" value="Genomic_DNA"/>
</dbReference>
<dbReference type="NCBIfam" id="NF005956">
    <property type="entry name" value="PRK08035.1"/>
    <property type="match status" value="1"/>
</dbReference>
<dbReference type="GO" id="GO:0050918">
    <property type="term" value="P:positive chemotaxis"/>
    <property type="evidence" value="ECO:0007669"/>
    <property type="project" value="TreeGrafter"/>
</dbReference>
<feature type="region of interest" description="Disordered" evidence="2">
    <location>
        <begin position="234"/>
        <end position="259"/>
    </location>
</feature>
<dbReference type="PANTHER" id="PTHR30034:SF5">
    <property type="entry name" value="SECRETION SYSTEM APPARATUS PROTEIN SSAQ"/>
    <property type="match status" value="1"/>
</dbReference>
<dbReference type="Pfam" id="PF01052">
    <property type="entry name" value="FliMN_C"/>
    <property type="match status" value="1"/>
</dbReference>
<dbReference type="GO" id="GO:0071978">
    <property type="term" value="P:bacterial-type flagellum-dependent swarming motility"/>
    <property type="evidence" value="ECO:0007669"/>
    <property type="project" value="TreeGrafter"/>
</dbReference>
<dbReference type="InterPro" id="IPR036429">
    <property type="entry name" value="SpoA-like_sf"/>
</dbReference>
<dbReference type="PANTHER" id="PTHR30034">
    <property type="entry name" value="FLAGELLAR MOTOR SWITCH PROTEIN FLIM"/>
    <property type="match status" value="1"/>
</dbReference>
<feature type="domain" description="Flagellar motor switch protein FliN-like C-terminal" evidence="3">
    <location>
        <begin position="265"/>
        <end position="333"/>
    </location>
</feature>
<sequence length="346" mass="36618">MLSLAPEEQPLAERLMPGGGTLGATTLRLQPWPARAEGVIITLDADGALCDLWLPTAVWQGWCETVLGTADWTAVAEPLMASIVAWGLSPLLAAAELTLSPWTPPRPCSVLGRHLAATFSWCVEQQAFQGVLMALPACEWRRLAAAATPATRIADASFPLRAALSIGGSDLTLKELRQLGPGAGIRLHTAGCPRAGKYALILPGGAVLRITWKGEETMEIDALMQDIAVQLEQDAAQDAPPDGADPAAGDDGVAQPLPPAATLHLDTLPQWVRVDVGQVTLTVGALRQLSAGDVVPLTGRFSPYATLRLQDKILGQGELIRCEGALLVRITRWYLTDAKADQANTG</sequence>
<dbReference type="GO" id="GO:0030254">
    <property type="term" value="P:protein secretion by the type III secretion system"/>
    <property type="evidence" value="ECO:0007669"/>
    <property type="project" value="InterPro"/>
</dbReference>
<evidence type="ECO:0000313" key="4">
    <source>
        <dbReference type="EMBL" id="AFH88819.1"/>
    </source>
</evidence>
<dbReference type="InterPro" id="IPR013385">
    <property type="entry name" value="T3SS_SpaO/YscQ/SpaO"/>
</dbReference>
<dbReference type="Gene3D" id="2.30.330.10">
    <property type="entry name" value="SpoA-like"/>
    <property type="match status" value="1"/>
</dbReference>
<evidence type="ECO:0000259" key="3">
    <source>
        <dbReference type="Pfam" id="PF01052"/>
    </source>
</evidence>
<gene>
    <name evidence="4" type="primary">ssaQ</name>
</gene>
<protein>
    <submittedName>
        <fullName evidence="4">Putative type III secretion system protein SsaQ</fullName>
    </submittedName>
</protein>
<dbReference type="InterPro" id="IPR001543">
    <property type="entry name" value="FliN-like_C"/>
</dbReference>
<dbReference type="AlphaFoldDB" id="I6PE77"/>
<organism evidence="4">
    <name type="scientific">Candidatus Sodalis melophagi</name>
    <dbReference type="NCBI Taxonomy" id="1173031"/>
    <lineage>
        <taxon>Bacteria</taxon>
        <taxon>Pseudomonadati</taxon>
        <taxon>Pseudomonadota</taxon>
        <taxon>Gammaproteobacteria</taxon>
        <taxon>Enterobacterales</taxon>
        <taxon>Bruguierivoracaceae</taxon>
        <taxon>Sodalis</taxon>
    </lineage>
</organism>
<feature type="compositionally biased region" description="Low complexity" evidence="2">
    <location>
        <begin position="234"/>
        <end position="255"/>
    </location>
</feature>
<name>I6PE77_9GAMM</name>
<dbReference type="NCBIfam" id="TIGR02551">
    <property type="entry name" value="SpaO_YscQ"/>
    <property type="match status" value="1"/>
</dbReference>
<evidence type="ECO:0000256" key="2">
    <source>
        <dbReference type="SAM" id="MobiDB-lite"/>
    </source>
</evidence>
<accession>I6PE77</accession>
<comment type="similarity">
    <text evidence="1">Belongs to the FliN/MopA/SpaO family.</text>
</comment>
<dbReference type="SUPFAM" id="SSF101801">
    <property type="entry name" value="Surface presentation of antigens (SPOA)"/>
    <property type="match status" value="1"/>
</dbReference>
<proteinExistence type="inferred from homology"/>
<reference evidence="4" key="1">
    <citation type="journal article" date="2012" name="PLoS ONE">
        <title>Candidatus Sodalis melophagi sp. nov.: Phylogenetically Independent Comparative Model to the Tsetse Fly Symbiont Sodalis glossinidius.</title>
        <authorList>
            <person name="Chrudimsky T."/>
            <person name="Husnik F."/>
            <person name="Novakova E."/>
            <person name="Hypsa V."/>
        </authorList>
    </citation>
    <scope>NUCLEOTIDE SEQUENCE</scope>
    <source>
        <strain evidence="4">CZT</strain>
    </source>
</reference>